<protein>
    <submittedName>
        <fullName evidence="1">Uncharacterized protein</fullName>
    </submittedName>
</protein>
<reference evidence="1" key="1">
    <citation type="submission" date="2022-04" db="EMBL/GenBank/DDBJ databases">
        <title>Genome of the entomopathogenic fungus Entomophthora muscae.</title>
        <authorList>
            <person name="Elya C."/>
            <person name="Lovett B.R."/>
            <person name="Lee E."/>
            <person name="Macias A.M."/>
            <person name="Hajek A.E."/>
            <person name="De Bivort B.L."/>
            <person name="Kasson M.T."/>
            <person name="De Fine Licht H.H."/>
            <person name="Stajich J.E."/>
        </authorList>
    </citation>
    <scope>NUCLEOTIDE SEQUENCE</scope>
    <source>
        <strain evidence="1">Berkeley</strain>
    </source>
</reference>
<evidence type="ECO:0000313" key="2">
    <source>
        <dbReference type="Proteomes" id="UP001165960"/>
    </source>
</evidence>
<evidence type="ECO:0000313" key="1">
    <source>
        <dbReference type="EMBL" id="KAJ9083464.1"/>
    </source>
</evidence>
<dbReference type="EMBL" id="QTSX02000998">
    <property type="protein sequence ID" value="KAJ9083464.1"/>
    <property type="molecule type" value="Genomic_DNA"/>
</dbReference>
<comment type="caution">
    <text evidence="1">The sequence shown here is derived from an EMBL/GenBank/DDBJ whole genome shotgun (WGS) entry which is preliminary data.</text>
</comment>
<keyword evidence="2" id="KW-1185">Reference proteome</keyword>
<organism evidence="1 2">
    <name type="scientific">Entomophthora muscae</name>
    <dbReference type="NCBI Taxonomy" id="34485"/>
    <lineage>
        <taxon>Eukaryota</taxon>
        <taxon>Fungi</taxon>
        <taxon>Fungi incertae sedis</taxon>
        <taxon>Zoopagomycota</taxon>
        <taxon>Entomophthoromycotina</taxon>
        <taxon>Entomophthoromycetes</taxon>
        <taxon>Entomophthorales</taxon>
        <taxon>Entomophthoraceae</taxon>
        <taxon>Entomophthora</taxon>
    </lineage>
</organism>
<dbReference type="Proteomes" id="UP001165960">
    <property type="component" value="Unassembled WGS sequence"/>
</dbReference>
<name>A0ACC2U979_9FUNG</name>
<sequence length="235" mass="26153">MQLITKNLSEITKWKGDPGISDEMIINVEWGNFDSQKKVIPCTVFDHRLDRETQNPYFMGLEKMISGRYLGELVRNIIIDLIDHRHLFNGRSTPTLNAQYQFLTSYMSDISADTSSRLDRAKHVLEDIIGLPPNSTTQLERECVRNICNFVARRSARLSATILAGLCAKRGDLLEEDITVGVDGSLFEHHPSFGSVMESTLVELMGESQAKKVHLTLARDGSGIGAALTAMIASL</sequence>
<gene>
    <name evidence="1" type="ORF">DSO57_1034508</name>
</gene>
<accession>A0ACC2U979</accession>
<proteinExistence type="predicted"/>